<dbReference type="Pfam" id="PF13098">
    <property type="entry name" value="Thioredoxin_2"/>
    <property type="match status" value="1"/>
</dbReference>
<dbReference type="SUPFAM" id="SSF54423">
    <property type="entry name" value="DsbC/DsbG N-terminal domain-like"/>
    <property type="match status" value="1"/>
</dbReference>
<keyword evidence="3 7" id="KW-0732">Signal</keyword>
<accession>A0A2I6S4W2</accession>
<dbReference type="EMBL" id="CP025682">
    <property type="protein sequence ID" value="AUN94292.1"/>
    <property type="molecule type" value="Genomic_DNA"/>
</dbReference>
<dbReference type="Gene3D" id="3.10.450.70">
    <property type="entry name" value="Disulphide bond isomerase, DsbC/G, N-terminal"/>
    <property type="match status" value="1"/>
</dbReference>
<dbReference type="SUPFAM" id="SSF52833">
    <property type="entry name" value="Thioredoxin-like"/>
    <property type="match status" value="1"/>
</dbReference>
<evidence type="ECO:0000313" key="11">
    <source>
        <dbReference type="Proteomes" id="UP000242205"/>
    </source>
</evidence>
<evidence type="ECO:0000256" key="2">
    <source>
        <dbReference type="ARBA" id="ARBA00009813"/>
    </source>
</evidence>
<evidence type="ECO:0000256" key="6">
    <source>
        <dbReference type="ARBA" id="ARBA00023284"/>
    </source>
</evidence>
<dbReference type="InterPro" id="IPR051470">
    <property type="entry name" value="Thiol:disulfide_interchange"/>
</dbReference>
<dbReference type="CDD" id="cd03020">
    <property type="entry name" value="DsbA_DsbC_DsbG"/>
    <property type="match status" value="1"/>
</dbReference>
<evidence type="ECO:0000313" key="10">
    <source>
        <dbReference type="EMBL" id="AUN94292.1"/>
    </source>
</evidence>
<evidence type="ECO:0000259" key="9">
    <source>
        <dbReference type="Pfam" id="PF13098"/>
    </source>
</evidence>
<dbReference type="InterPro" id="IPR017937">
    <property type="entry name" value="Thioredoxin_CS"/>
</dbReference>
<protein>
    <recommendedName>
        <fullName evidence="7">Thiol:disulfide interchange protein</fullName>
    </recommendedName>
</protein>
<dbReference type="GO" id="GO:0042597">
    <property type="term" value="C:periplasmic space"/>
    <property type="evidence" value="ECO:0007669"/>
    <property type="project" value="UniProtKB-SubCell"/>
</dbReference>
<comment type="subcellular location">
    <subcellularLocation>
        <location evidence="1 7">Periplasm</location>
    </subcellularLocation>
</comment>
<dbReference type="InterPro" id="IPR018950">
    <property type="entry name" value="DiS-bond_isomerase_DsbC/G_N"/>
</dbReference>
<comment type="similarity">
    <text evidence="2 7">Belongs to the thioredoxin family. DsbC subfamily.</text>
</comment>
<feature type="domain" description="Disulphide bond isomerase DsbC/G N-terminal" evidence="8">
    <location>
        <begin position="19"/>
        <end position="87"/>
    </location>
</feature>
<keyword evidence="11" id="KW-1185">Reference proteome</keyword>
<dbReference type="Proteomes" id="UP000242205">
    <property type="component" value="Chromosome"/>
</dbReference>
<dbReference type="AlphaFoldDB" id="A0A2I6S4W2"/>
<dbReference type="OrthoDB" id="12976at2"/>
<keyword evidence="6 7" id="KW-0676">Redox-active center</keyword>
<reference evidence="10 11" key="1">
    <citation type="submission" date="2018-01" db="EMBL/GenBank/DDBJ databases">
        <authorList>
            <person name="Fu G.-Y."/>
        </authorList>
    </citation>
    <scope>NUCLEOTIDE SEQUENCE [LARGE SCALE GENOMIC DNA]</scope>
    <source>
        <strain evidence="10 11">SY39</strain>
    </source>
</reference>
<keyword evidence="5" id="KW-1015">Disulfide bond</keyword>
<feature type="domain" description="Thioredoxin-like fold" evidence="9">
    <location>
        <begin position="111"/>
        <end position="231"/>
    </location>
</feature>
<sequence length="241" mass="26688">MRLKQLNRAVLAAVLIAPAAHADEAAVEKALEEFIGPETVDAVRKIEYGGLYEVVLRNGHLVYTDDKGSFIIDGRIIDTVTKLDVTQERRNELASIDFSTLPLERAVKQVRGNGERIIASFEDPNCGYCKRLGGELATLDNVTLYTFLYPVLGEDSDTKSRNIWCAEDRAETWNAWILDGETPPVAECDTAAIDANIQLGQQLRIEGTPTLFFADGRRVGGFMRAPQIEEVFAEVEAETKP</sequence>
<dbReference type="KEGG" id="atw:C0099_04670"/>
<evidence type="ECO:0000256" key="3">
    <source>
        <dbReference type="ARBA" id="ARBA00022729"/>
    </source>
</evidence>
<dbReference type="RefSeq" id="WP_102246362.1">
    <property type="nucleotide sequence ID" value="NZ_CP025682.1"/>
</dbReference>
<organism evidence="10 11">
    <name type="scientific">Pseudazoarcus pumilus</name>
    <dbReference type="NCBI Taxonomy" id="2067960"/>
    <lineage>
        <taxon>Bacteria</taxon>
        <taxon>Pseudomonadati</taxon>
        <taxon>Pseudomonadota</taxon>
        <taxon>Betaproteobacteria</taxon>
        <taxon>Rhodocyclales</taxon>
        <taxon>Zoogloeaceae</taxon>
        <taxon>Pseudazoarcus</taxon>
    </lineage>
</organism>
<evidence type="ECO:0000256" key="4">
    <source>
        <dbReference type="ARBA" id="ARBA00022764"/>
    </source>
</evidence>
<evidence type="ECO:0000256" key="5">
    <source>
        <dbReference type="ARBA" id="ARBA00023157"/>
    </source>
</evidence>
<evidence type="ECO:0000259" key="8">
    <source>
        <dbReference type="Pfam" id="PF10411"/>
    </source>
</evidence>
<dbReference type="InterPro" id="IPR036249">
    <property type="entry name" value="Thioredoxin-like_sf"/>
</dbReference>
<name>A0A2I6S4W2_9RHOO</name>
<feature type="chain" id="PRO_5014208112" description="Thiol:disulfide interchange protein" evidence="7">
    <location>
        <begin position="23"/>
        <end position="241"/>
    </location>
</feature>
<dbReference type="Pfam" id="PF10411">
    <property type="entry name" value="DsbC_N"/>
    <property type="match status" value="1"/>
</dbReference>
<dbReference type="Gene3D" id="3.40.30.10">
    <property type="entry name" value="Glutaredoxin"/>
    <property type="match status" value="1"/>
</dbReference>
<dbReference type="PROSITE" id="PS00194">
    <property type="entry name" value="THIOREDOXIN_1"/>
    <property type="match status" value="1"/>
</dbReference>
<evidence type="ECO:0000256" key="7">
    <source>
        <dbReference type="RuleBase" id="RU364038"/>
    </source>
</evidence>
<feature type="signal peptide" evidence="7">
    <location>
        <begin position="1"/>
        <end position="22"/>
    </location>
</feature>
<keyword evidence="4 7" id="KW-0574">Periplasm</keyword>
<proteinExistence type="inferred from homology"/>
<dbReference type="InterPro" id="IPR009094">
    <property type="entry name" value="DiS-bond_isomerase_DsbC/G_N_sf"/>
</dbReference>
<evidence type="ECO:0000256" key="1">
    <source>
        <dbReference type="ARBA" id="ARBA00004418"/>
    </source>
</evidence>
<dbReference type="PANTHER" id="PTHR35272">
    <property type="entry name" value="THIOL:DISULFIDE INTERCHANGE PROTEIN DSBC-RELATED"/>
    <property type="match status" value="1"/>
</dbReference>
<comment type="function">
    <text evidence="7">Required for disulfide bond formation in some periplasmic proteins. Acts by transferring its disulfide bond to other proteins and is reduced in the process.</text>
</comment>
<dbReference type="InterPro" id="IPR033954">
    <property type="entry name" value="DiS-bond_Isoase_DsbC/G"/>
</dbReference>
<dbReference type="InterPro" id="IPR012336">
    <property type="entry name" value="Thioredoxin-like_fold"/>
</dbReference>
<dbReference type="PANTHER" id="PTHR35272:SF3">
    <property type="entry name" value="THIOL:DISULFIDE INTERCHANGE PROTEIN DSBC"/>
    <property type="match status" value="1"/>
</dbReference>
<gene>
    <name evidence="10" type="ORF">C0099_04670</name>
</gene>